<proteinExistence type="predicted"/>
<evidence type="ECO:0000313" key="1">
    <source>
        <dbReference type="EMBL" id="EDG9352935.1"/>
    </source>
</evidence>
<name>A0A632MMG7_SALET</name>
<evidence type="ECO:0008006" key="2">
    <source>
        <dbReference type="Google" id="ProtNLM"/>
    </source>
</evidence>
<protein>
    <recommendedName>
        <fullName evidence="2">NERD domain-containing protein</fullName>
    </recommendedName>
</protein>
<sequence>MNKVYDVNRIINIAKDTNEFCCFFGEYIKRKDVNVNIALDVLRISSIYLNRYSFQIEEEYNNTFKLCVNELMNVFPEYIDLISEFERQCKIMHDVNNAFFKSAKCNNIWRKDIKRTHSLTLNLILFCEMFLSSLSSLSSLITVKDINKVKKNFPLFIISENIDINAEPDIEYFRTLNRAFDEVATYSGRIFSHLRTNEPLKLNCRIDKETLLSMRKYLDEWNVFDSLSRVSDFFRLSNAEFTKKDNDIYSLDVDGSCLYQDYEIARNRLMMRESNLYSEMHTSSKKGLKLRQWAKNRMPSYLNPEGIYSSHHLSELENMSPDDLHEEYGNVSLYNWVHAYQCLVELSKEELRKRFSSKKPIPLQVDRWLIIKSRENWLSFFKRKGMAEDVAKKVIGYFTFNSKSHDLNDCPFIPCVDGLCLMPALIAHSSATRSLMSLFGSKKISQAGKGRFHEQQFLRQVRAAGIKASPIETHANFQCDCVMLIDDHLIFTELKSNGQPIYYGKYYQQLCNIIGDSSLIYDGNNKLLRSYIEQIDRISTHYLNHLDIIINEFNLPVDWQPKGVHKIIVTTTMLGGKYHSDNVFVVDKYSLSSFLQRVPGVIFQNNEEGDRIKNIIDGYEHCTGEITIEKFLNYLYYLPSVSAVRKNIKKLTYSVRFDETLIYHPYYDSWAFGPYIHKEDEQIN</sequence>
<dbReference type="AlphaFoldDB" id="A0A632MMG7"/>
<organism evidence="1">
    <name type="scientific">Salmonella enterica subsp. enterica serovar Panama</name>
    <dbReference type="NCBI Taxonomy" id="29472"/>
    <lineage>
        <taxon>Bacteria</taxon>
        <taxon>Pseudomonadati</taxon>
        <taxon>Pseudomonadota</taxon>
        <taxon>Gammaproteobacteria</taxon>
        <taxon>Enterobacterales</taxon>
        <taxon>Enterobacteriaceae</taxon>
        <taxon>Salmonella</taxon>
    </lineage>
</organism>
<reference evidence="1" key="1">
    <citation type="submission" date="2018-07" db="EMBL/GenBank/DDBJ databases">
        <authorList>
            <consortium name="PulseNet: The National Subtyping Network for Foodborne Disease Surveillance"/>
            <person name="Tarr C.L."/>
            <person name="Trees E."/>
            <person name="Katz L.S."/>
            <person name="Carleton-Romer H.A."/>
            <person name="Stroika S."/>
            <person name="Kucerova Z."/>
            <person name="Roache K.F."/>
            <person name="Sabol A.L."/>
            <person name="Besser J."/>
            <person name="Gerner-Smidt P."/>
        </authorList>
    </citation>
    <scope>NUCLEOTIDE SEQUENCE</scope>
    <source>
        <strain evidence="1">PNUSAS011022</strain>
    </source>
</reference>
<dbReference type="EMBL" id="AAMFVA010000004">
    <property type="protein sequence ID" value="EDG9352935.1"/>
    <property type="molecule type" value="Genomic_DNA"/>
</dbReference>
<accession>A0A632MMG7</accession>
<comment type="caution">
    <text evidence="1">The sequence shown here is derived from an EMBL/GenBank/DDBJ whole genome shotgun (WGS) entry which is preliminary data.</text>
</comment>
<gene>
    <name evidence="1" type="ORF">B9668_11145</name>
</gene>